<reference evidence="2" key="1">
    <citation type="submission" date="2021-04" db="EMBL/GenBank/DDBJ databases">
        <authorList>
            <person name="Hornung B."/>
        </authorList>
    </citation>
    <scope>NUCLEOTIDE SEQUENCE</scope>
    <source>
        <strain evidence="2">G5G6</strain>
    </source>
</reference>
<keyword evidence="1" id="KW-0812">Transmembrane</keyword>
<evidence type="ECO:0000313" key="3">
    <source>
        <dbReference type="Proteomes" id="UP000742786"/>
    </source>
</evidence>
<evidence type="ECO:0000313" key="2">
    <source>
        <dbReference type="EMBL" id="CAG4883759.1"/>
    </source>
</evidence>
<keyword evidence="1" id="KW-1133">Transmembrane helix</keyword>
<evidence type="ECO:0000256" key="1">
    <source>
        <dbReference type="SAM" id="Phobius"/>
    </source>
</evidence>
<proteinExistence type="predicted"/>
<feature type="transmembrane region" description="Helical" evidence="1">
    <location>
        <begin position="27"/>
        <end position="49"/>
    </location>
</feature>
<name>A0A916J2Z4_9PROT</name>
<protein>
    <submittedName>
        <fullName evidence="2">Uncharacterized protein</fullName>
    </submittedName>
</protein>
<sequence>MDALLAFCQTKIQFFCSWYSAGGSGPYYLWLSIGALFLLLLAIIAHAVMRRLLGHRKFRGTWYNEYQFQQLLKMTYDDQQRGHRVMRHDEMQLLRAWECDRTDWGVSAKRGSFF</sequence>
<accession>A0A916J2Z4</accession>
<comment type="caution">
    <text evidence="2">The sequence shown here is derived from an EMBL/GenBank/DDBJ whole genome shotgun (WGS) entry which is preliminary data.</text>
</comment>
<organism evidence="2 3">
    <name type="scientific">Georgfuchsia toluolica</name>
    <dbReference type="NCBI Taxonomy" id="424218"/>
    <lineage>
        <taxon>Bacteria</taxon>
        <taxon>Pseudomonadati</taxon>
        <taxon>Pseudomonadota</taxon>
        <taxon>Betaproteobacteria</taxon>
        <taxon>Nitrosomonadales</taxon>
        <taxon>Sterolibacteriaceae</taxon>
        <taxon>Georgfuchsia</taxon>
    </lineage>
</organism>
<gene>
    <name evidence="2" type="ORF">GTOL_11642</name>
</gene>
<keyword evidence="1" id="KW-0472">Membrane</keyword>
<dbReference type="EMBL" id="CAJQUM010000001">
    <property type="protein sequence ID" value="CAG4883759.1"/>
    <property type="molecule type" value="Genomic_DNA"/>
</dbReference>
<dbReference type="Proteomes" id="UP000742786">
    <property type="component" value="Unassembled WGS sequence"/>
</dbReference>
<keyword evidence="3" id="KW-1185">Reference proteome</keyword>
<dbReference type="AlphaFoldDB" id="A0A916J2Z4"/>